<dbReference type="GO" id="GO:0007165">
    <property type="term" value="P:signal transduction"/>
    <property type="evidence" value="ECO:0007669"/>
    <property type="project" value="InterPro"/>
</dbReference>
<comment type="similarity">
    <text evidence="3">Belongs to the inositol 1,4,5-trisphosphate 5-phosphatase type II family.</text>
</comment>
<reference evidence="12" key="1">
    <citation type="journal article" date="2002" name="Science">
        <title>The draft genome of Ciona intestinalis: insights into chordate and vertebrate origins.</title>
        <authorList>
            <person name="Dehal P."/>
            <person name="Satou Y."/>
            <person name="Campbell R.K."/>
            <person name="Chapman J."/>
            <person name="Degnan B."/>
            <person name="De Tomaso A."/>
            <person name="Davidson B."/>
            <person name="Di Gregorio A."/>
            <person name="Gelpke M."/>
            <person name="Goodstein D.M."/>
            <person name="Harafuji N."/>
            <person name="Hastings K.E."/>
            <person name="Ho I."/>
            <person name="Hotta K."/>
            <person name="Huang W."/>
            <person name="Kawashima T."/>
            <person name="Lemaire P."/>
            <person name="Martinez D."/>
            <person name="Meinertzhagen I.A."/>
            <person name="Necula S."/>
            <person name="Nonaka M."/>
            <person name="Putnam N."/>
            <person name="Rash S."/>
            <person name="Saiga H."/>
            <person name="Satake M."/>
            <person name="Terry A."/>
            <person name="Yamada L."/>
            <person name="Wang H.G."/>
            <person name="Awazu S."/>
            <person name="Azumi K."/>
            <person name="Boore J."/>
            <person name="Branno M."/>
            <person name="Chin-Bow S."/>
            <person name="DeSantis R."/>
            <person name="Doyle S."/>
            <person name="Francino P."/>
            <person name="Keys D.N."/>
            <person name="Haga S."/>
            <person name="Hayashi H."/>
            <person name="Hino K."/>
            <person name="Imai K.S."/>
            <person name="Inaba K."/>
            <person name="Kano S."/>
            <person name="Kobayashi K."/>
            <person name="Kobayashi M."/>
            <person name="Lee B.I."/>
            <person name="Makabe K.W."/>
            <person name="Manohar C."/>
            <person name="Matassi G."/>
            <person name="Medina M."/>
            <person name="Mochizuki Y."/>
            <person name="Mount S."/>
            <person name="Morishita T."/>
            <person name="Miura S."/>
            <person name="Nakayama A."/>
            <person name="Nishizaka S."/>
            <person name="Nomoto H."/>
            <person name="Ohta F."/>
            <person name="Oishi K."/>
            <person name="Rigoutsos I."/>
            <person name="Sano M."/>
            <person name="Sasaki A."/>
            <person name="Sasakura Y."/>
            <person name="Shoguchi E."/>
            <person name="Shin-i T."/>
            <person name="Spagnuolo A."/>
            <person name="Stainier D."/>
            <person name="Suzuki M.M."/>
            <person name="Tassy O."/>
            <person name="Takatori N."/>
            <person name="Tokuoka M."/>
            <person name="Yagi K."/>
            <person name="Yoshizaki F."/>
            <person name="Wada S."/>
            <person name="Zhang C."/>
            <person name="Hyatt P.D."/>
            <person name="Larimer F."/>
            <person name="Detter C."/>
            <person name="Doggett N."/>
            <person name="Glavina T."/>
            <person name="Hawkins T."/>
            <person name="Richardson P."/>
            <person name="Lucas S."/>
            <person name="Kohara Y."/>
            <person name="Levine M."/>
            <person name="Satoh N."/>
            <person name="Rokhsar D.S."/>
        </authorList>
    </citation>
    <scope>NUCLEOTIDE SEQUENCE [LARGE SCALE GENOMIC DNA]</scope>
</reference>
<keyword evidence="12" id="KW-1185">Reference proteome</keyword>
<keyword evidence="8" id="KW-0472">Membrane</keyword>
<dbReference type="SMART" id="SM00324">
    <property type="entry name" value="RhoGAP"/>
    <property type="match status" value="1"/>
</dbReference>
<dbReference type="InterPro" id="IPR037793">
    <property type="entry name" value="OCRL1/INPP5B_INPP5c"/>
</dbReference>
<dbReference type="InParanoid" id="H2Y3P6"/>
<dbReference type="SUPFAM" id="SSF56219">
    <property type="entry name" value="DNase I-like"/>
    <property type="match status" value="1"/>
</dbReference>
<dbReference type="AlphaFoldDB" id="H2Y3P6"/>
<dbReference type="InterPro" id="IPR000198">
    <property type="entry name" value="RhoGAP_dom"/>
</dbReference>
<keyword evidence="6" id="KW-0378">Hydrolase</keyword>
<keyword evidence="5" id="KW-0967">Endosome</keyword>
<proteinExistence type="inferred from homology"/>
<dbReference type="SUPFAM" id="SSF48350">
    <property type="entry name" value="GTPase activation domain, GAP"/>
    <property type="match status" value="1"/>
</dbReference>
<dbReference type="PANTHER" id="PTHR11200:SF300">
    <property type="entry name" value="TYPE II INOSITOL 1,4,5-TRISPHOSPHATE 5-PHOSPHATASE"/>
    <property type="match status" value="1"/>
</dbReference>
<evidence type="ECO:0000256" key="3">
    <source>
        <dbReference type="ARBA" id="ARBA00005910"/>
    </source>
</evidence>
<dbReference type="GeneTree" id="ENSGT00940000156762"/>
<sequence length="708" mass="81961">MHDVGRSAFSNFEGSTGKNELTSHLLERDKLMPLYMAKRQDDYTSTAPFNVFVGTWNVNGQLPTEPLDAWVSSEATPPDVYAIGFQELDLSKEAFVFTESSREEEWMRAVKQALHPGASYKLVKHIRLVGMMLLVFAQDRHLQDITAVASHHVGTGLLGKMGNKGGVGIRIMLHNSSLCFINSHLAAHLEEIQRRNQDYEDICSRMKFPDPEGQSISVFSNDVLIWLGDLNYRIDKLPLETVKERIEKGQYEKLKEHDQLTNQRREGNVYPDFEEGDLTFRPTYKYNPGTDEWDTSEKCRCPAWCDRILWKESAKAKLLKYQAHLSLKISDHKPVSAVFKINVKVINRELYRKVYEEEIRRLDRMENEWLPTMVLNQHSLEFGTVKFQQAVQRTVEILNTGQTPCHFEFIGKLGEKAFCKPWLTVGKPKGYVLPGDKLVIEFEVYVNKNTAPSLNKEEDKIEDILILHLVGGKDFFITVNGKYSPSCFGTSIEALCWMKKPIEQMDRKELTRLVWLFKSRDWQVNNEKHHSSQMLNVPKELWRLLDHLYQYARHQPDLFQQPGLHEELKMIQENLDSQLPTVGTPLPGSNHSVAEALLIFLEALPEPVIPFEYYNMCLQLYNNYDQGQELIHKMPPHHVNVFNYIISFLQELPKYEENGLNLHLLATIFSGLLLRPSSVQRKQNTEGRMDRMKATSFIEMFLKKKLIE</sequence>
<protein>
    <recommendedName>
        <fullName evidence="4">phosphoinositide 5-phosphatase</fullName>
        <ecNumber evidence="4">3.1.3.36</ecNumber>
    </recommendedName>
</protein>
<dbReference type="Gene3D" id="1.10.555.10">
    <property type="entry name" value="Rho GTPase activation protein"/>
    <property type="match status" value="1"/>
</dbReference>
<evidence type="ECO:0000256" key="6">
    <source>
        <dbReference type="ARBA" id="ARBA00022801"/>
    </source>
</evidence>
<evidence type="ECO:0000256" key="8">
    <source>
        <dbReference type="ARBA" id="ARBA00023136"/>
    </source>
</evidence>
<dbReference type="GO" id="GO:0030670">
    <property type="term" value="C:phagocytic vesicle membrane"/>
    <property type="evidence" value="ECO:0007669"/>
    <property type="project" value="UniProtKB-SubCell"/>
</dbReference>
<evidence type="ECO:0000259" key="10">
    <source>
        <dbReference type="PROSITE" id="PS50238"/>
    </source>
</evidence>
<comment type="subcellular location">
    <subcellularLocation>
        <location evidence="2">Cytoplasmic vesicle</location>
        <location evidence="2">Phagosome membrane</location>
    </subcellularLocation>
    <subcellularLocation>
        <location evidence="1">Early endosome membrane</location>
    </subcellularLocation>
</comment>
<dbReference type="Ensembl" id="ENSCINT00000035534.1">
    <property type="protein sequence ID" value="ENSCINP00000036531.1"/>
    <property type="gene ID" value="ENSCING00000004041.3"/>
</dbReference>
<dbReference type="CDD" id="cd09093">
    <property type="entry name" value="INPP5c_INPP5B"/>
    <property type="match status" value="1"/>
</dbReference>
<dbReference type="FunFam" id="2.60.40.10:FF:000132">
    <property type="entry name" value="Inositol polyphosphate 5-phosphatase OCRL-1 isoform b"/>
    <property type="match status" value="1"/>
</dbReference>
<dbReference type="EMBL" id="EAAA01002283">
    <property type="status" value="NOT_ANNOTATED_CDS"/>
    <property type="molecule type" value="Genomic_DNA"/>
</dbReference>
<reference evidence="11" key="2">
    <citation type="journal article" date="2008" name="Genome Biol.">
        <title>Improved genome assembly and evidence-based global gene model set for the chordate Ciona intestinalis: new insight into intron and operon populations.</title>
        <authorList>
            <person name="Satou Y."/>
            <person name="Mineta K."/>
            <person name="Ogasawara M."/>
            <person name="Sasakura Y."/>
            <person name="Shoguchi E."/>
            <person name="Ueno K."/>
            <person name="Yamada L."/>
            <person name="Matsumoto J."/>
            <person name="Wasserscheid J."/>
            <person name="Dewar K."/>
            <person name="Wiley G.B."/>
            <person name="Macmil S.L."/>
            <person name="Roe B.A."/>
            <person name="Zeller R.W."/>
            <person name="Hastings K.E."/>
            <person name="Lemaire P."/>
            <person name="Lindquist E."/>
            <person name="Endo T."/>
            <person name="Hotta K."/>
            <person name="Inaba K."/>
        </authorList>
    </citation>
    <scope>NUCLEOTIDE SEQUENCE [LARGE SCALE GENOMIC DNA]</scope>
    <source>
        <strain evidence="11">wild type</strain>
    </source>
</reference>
<dbReference type="GO" id="GO:0052745">
    <property type="term" value="F:inositol phosphate phosphatase activity"/>
    <property type="evidence" value="ECO:0007669"/>
    <property type="project" value="InterPro"/>
</dbReference>
<name>H2Y3P6_CIOIN</name>
<dbReference type="SMART" id="SM00128">
    <property type="entry name" value="IPPc"/>
    <property type="match status" value="1"/>
</dbReference>
<reference evidence="11" key="3">
    <citation type="submission" date="2025-08" db="UniProtKB">
        <authorList>
            <consortium name="Ensembl"/>
        </authorList>
    </citation>
    <scope>IDENTIFICATION</scope>
</reference>
<evidence type="ECO:0000313" key="11">
    <source>
        <dbReference type="Ensembl" id="ENSCINP00000036531.1"/>
    </source>
</evidence>
<dbReference type="FunCoup" id="H2Y3P6">
    <property type="interactions" value="264"/>
</dbReference>
<dbReference type="InterPro" id="IPR036691">
    <property type="entry name" value="Endo/exonu/phosph_ase_sf"/>
</dbReference>
<organism evidence="11 12">
    <name type="scientific">Ciona intestinalis</name>
    <name type="common">Transparent sea squirt</name>
    <name type="synonym">Ascidia intestinalis</name>
    <dbReference type="NCBI Taxonomy" id="7719"/>
    <lineage>
        <taxon>Eukaryota</taxon>
        <taxon>Metazoa</taxon>
        <taxon>Chordata</taxon>
        <taxon>Tunicata</taxon>
        <taxon>Ascidiacea</taxon>
        <taxon>Phlebobranchia</taxon>
        <taxon>Cionidae</taxon>
        <taxon>Ciona</taxon>
    </lineage>
</organism>
<dbReference type="GO" id="GO:0046856">
    <property type="term" value="P:phosphatidylinositol dephosphorylation"/>
    <property type="evidence" value="ECO:0007669"/>
    <property type="project" value="InterPro"/>
</dbReference>
<dbReference type="InterPro" id="IPR048869">
    <property type="entry name" value="OCRL-1_2_ASH"/>
</dbReference>
<dbReference type="EC" id="3.1.3.36" evidence="4"/>
<dbReference type="GO" id="GO:0043005">
    <property type="term" value="C:neuron projection"/>
    <property type="evidence" value="ECO:0000318"/>
    <property type="project" value="GO_Central"/>
</dbReference>
<evidence type="ECO:0000256" key="4">
    <source>
        <dbReference type="ARBA" id="ARBA00013044"/>
    </source>
</evidence>
<dbReference type="FunFam" id="3.60.10.10:FF:000004">
    <property type="entry name" value="Type II inositol 1,4,5-trisphosphate 5-phosphatase"/>
    <property type="match status" value="1"/>
</dbReference>
<evidence type="ECO:0000256" key="5">
    <source>
        <dbReference type="ARBA" id="ARBA00022753"/>
    </source>
</evidence>
<dbReference type="InterPro" id="IPR013783">
    <property type="entry name" value="Ig-like_fold"/>
</dbReference>
<dbReference type="STRING" id="7719.ENSCINP00000036531"/>
<dbReference type="PANTHER" id="PTHR11200">
    <property type="entry name" value="INOSITOL 5-PHOSPHATASE"/>
    <property type="match status" value="1"/>
</dbReference>
<dbReference type="GO" id="GO:0005737">
    <property type="term" value="C:cytoplasm"/>
    <property type="evidence" value="ECO:0000318"/>
    <property type="project" value="GO_Central"/>
</dbReference>
<dbReference type="Gene3D" id="3.60.10.10">
    <property type="entry name" value="Endonuclease/exonuclease/phosphatase"/>
    <property type="match status" value="1"/>
</dbReference>
<reference evidence="11" key="4">
    <citation type="submission" date="2025-09" db="UniProtKB">
        <authorList>
            <consortium name="Ensembl"/>
        </authorList>
    </citation>
    <scope>IDENTIFICATION</scope>
</reference>
<dbReference type="OMA" id="WDTSEKG"/>
<dbReference type="Pfam" id="PF22669">
    <property type="entry name" value="Exo_endo_phos2"/>
    <property type="match status" value="1"/>
</dbReference>
<accession>H2Y3P6</accession>
<feature type="domain" description="Rho-GAP" evidence="10">
    <location>
        <begin position="524"/>
        <end position="708"/>
    </location>
</feature>
<evidence type="ECO:0000256" key="7">
    <source>
        <dbReference type="ARBA" id="ARBA00023098"/>
    </source>
</evidence>
<evidence type="ECO:0000313" key="12">
    <source>
        <dbReference type="Proteomes" id="UP000008144"/>
    </source>
</evidence>
<dbReference type="GO" id="GO:0031901">
    <property type="term" value="C:early endosome membrane"/>
    <property type="evidence" value="ECO:0007669"/>
    <property type="project" value="UniProtKB-SubCell"/>
</dbReference>
<keyword evidence="7" id="KW-0443">Lipid metabolism</keyword>
<dbReference type="Pfam" id="PF21310">
    <property type="entry name" value="OCRL-like_ASH"/>
    <property type="match status" value="1"/>
</dbReference>
<dbReference type="InterPro" id="IPR008936">
    <property type="entry name" value="Rho_GTPase_activation_prot"/>
</dbReference>
<dbReference type="InterPro" id="IPR046985">
    <property type="entry name" value="IP5"/>
</dbReference>
<dbReference type="Pfam" id="PF00620">
    <property type="entry name" value="RhoGAP"/>
    <property type="match status" value="1"/>
</dbReference>
<dbReference type="GO" id="GO:0016020">
    <property type="term" value="C:membrane"/>
    <property type="evidence" value="ECO:0000318"/>
    <property type="project" value="GO_Central"/>
</dbReference>
<evidence type="ECO:0000256" key="2">
    <source>
        <dbReference type="ARBA" id="ARBA00004580"/>
    </source>
</evidence>
<dbReference type="GO" id="GO:0004439">
    <property type="term" value="F:phosphatidylinositol-4,5-bisphosphate 5-phosphatase activity"/>
    <property type="evidence" value="ECO:0000318"/>
    <property type="project" value="GO_Central"/>
</dbReference>
<dbReference type="FunFam" id="1.10.555.10:FF:000012">
    <property type="entry name" value="Putative inositol polyphosphate 5-phosphatase OCRL-1"/>
    <property type="match status" value="1"/>
</dbReference>
<dbReference type="InterPro" id="IPR000300">
    <property type="entry name" value="IPPc"/>
</dbReference>
<evidence type="ECO:0000256" key="1">
    <source>
        <dbReference type="ARBA" id="ARBA00004146"/>
    </source>
</evidence>
<dbReference type="Proteomes" id="UP000008144">
    <property type="component" value="Chromosome 6"/>
</dbReference>
<dbReference type="Gene3D" id="2.60.40.10">
    <property type="entry name" value="Immunoglobulins"/>
    <property type="match status" value="1"/>
</dbReference>
<dbReference type="InterPro" id="IPR047078">
    <property type="entry name" value="RhoGAP_OCRL1"/>
</dbReference>
<dbReference type="CDD" id="cd04380">
    <property type="entry name" value="RhoGAP_OCRL1"/>
    <property type="match status" value="1"/>
</dbReference>
<evidence type="ECO:0000256" key="9">
    <source>
        <dbReference type="ARBA" id="ARBA00023329"/>
    </source>
</evidence>
<keyword evidence="9" id="KW-0968">Cytoplasmic vesicle</keyword>
<dbReference type="PROSITE" id="PS50238">
    <property type="entry name" value="RHOGAP"/>
    <property type="match status" value="1"/>
</dbReference>